<gene>
    <name evidence="4" type="ORF">BJY22_006754</name>
</gene>
<keyword evidence="4" id="KW-0326">Glycosidase</keyword>
<evidence type="ECO:0000259" key="3">
    <source>
        <dbReference type="Pfam" id="PF22124"/>
    </source>
</evidence>
<dbReference type="RefSeq" id="WP_167215110.1">
    <property type="nucleotide sequence ID" value="NZ_JAASRO010000001.1"/>
</dbReference>
<evidence type="ECO:0000313" key="5">
    <source>
        <dbReference type="Proteomes" id="UP000555407"/>
    </source>
</evidence>
<feature type="domain" description="Glycosyl hydrolase family 95 N-terminal" evidence="1">
    <location>
        <begin position="5"/>
        <end position="256"/>
    </location>
</feature>
<dbReference type="EMBL" id="JAASRO010000001">
    <property type="protein sequence ID" value="NIK61037.1"/>
    <property type="molecule type" value="Genomic_DNA"/>
</dbReference>
<dbReference type="Pfam" id="PF22124">
    <property type="entry name" value="Glyco_hydro_95_cat"/>
    <property type="match status" value="1"/>
</dbReference>
<keyword evidence="4" id="KW-0378">Hydrolase</keyword>
<evidence type="ECO:0000259" key="1">
    <source>
        <dbReference type="Pfam" id="PF14498"/>
    </source>
</evidence>
<dbReference type="InterPro" id="IPR054363">
    <property type="entry name" value="GH95_cat"/>
</dbReference>
<dbReference type="Gene3D" id="2.60.40.1180">
    <property type="entry name" value="Golgi alpha-mannosidase II"/>
    <property type="match status" value="1"/>
</dbReference>
<dbReference type="AlphaFoldDB" id="A0A7X6A423"/>
<protein>
    <submittedName>
        <fullName evidence="4">Alpha-L-fucosidase 2</fullName>
        <ecNumber evidence="4">3.2.1.51</ecNumber>
    </submittedName>
</protein>
<dbReference type="InterPro" id="IPR049053">
    <property type="entry name" value="AFCA-like_C"/>
</dbReference>
<accession>A0A7X6A423</accession>
<evidence type="ECO:0000259" key="2">
    <source>
        <dbReference type="Pfam" id="PF21307"/>
    </source>
</evidence>
<dbReference type="PIRSF" id="PIRSF007663">
    <property type="entry name" value="UCP007663"/>
    <property type="match status" value="1"/>
</dbReference>
<dbReference type="Pfam" id="PF14498">
    <property type="entry name" value="Glyco_hyd_65N_2"/>
    <property type="match status" value="1"/>
</dbReference>
<dbReference type="PANTHER" id="PTHR31084">
    <property type="entry name" value="ALPHA-L-FUCOSIDASE 2"/>
    <property type="match status" value="1"/>
</dbReference>
<dbReference type="EC" id="3.2.1.51" evidence="4"/>
<keyword evidence="5" id="KW-1185">Reference proteome</keyword>
<evidence type="ECO:0000313" key="4">
    <source>
        <dbReference type="EMBL" id="NIK61037.1"/>
    </source>
</evidence>
<dbReference type="GO" id="GO:0004560">
    <property type="term" value="F:alpha-L-fucosidase activity"/>
    <property type="evidence" value="ECO:0007669"/>
    <property type="project" value="UniProtKB-EC"/>
</dbReference>
<dbReference type="Pfam" id="PF21307">
    <property type="entry name" value="Glyco_hydro_95_C"/>
    <property type="match status" value="1"/>
</dbReference>
<dbReference type="InterPro" id="IPR027414">
    <property type="entry name" value="GH95_N_dom"/>
</dbReference>
<dbReference type="InterPro" id="IPR013780">
    <property type="entry name" value="Glyco_hydro_b"/>
</dbReference>
<dbReference type="InterPro" id="IPR008928">
    <property type="entry name" value="6-hairpin_glycosidase_sf"/>
</dbReference>
<dbReference type="GO" id="GO:0005975">
    <property type="term" value="P:carbohydrate metabolic process"/>
    <property type="evidence" value="ECO:0007669"/>
    <property type="project" value="InterPro"/>
</dbReference>
<organism evidence="4 5">
    <name type="scientific">Kribbella shirazensis</name>
    <dbReference type="NCBI Taxonomy" id="1105143"/>
    <lineage>
        <taxon>Bacteria</taxon>
        <taxon>Bacillati</taxon>
        <taxon>Actinomycetota</taxon>
        <taxon>Actinomycetes</taxon>
        <taxon>Propionibacteriales</taxon>
        <taxon>Kribbellaceae</taxon>
        <taxon>Kribbella</taxon>
    </lineage>
</organism>
<feature type="domain" description="Alpha fucosidase A-like C-terminal" evidence="2">
    <location>
        <begin position="685"/>
        <end position="745"/>
    </location>
</feature>
<feature type="domain" description="Glycosyl hydrolase family 95 catalytic" evidence="3">
    <location>
        <begin position="281"/>
        <end position="683"/>
    </location>
</feature>
<dbReference type="SUPFAM" id="SSF48208">
    <property type="entry name" value="Six-hairpin glycosidases"/>
    <property type="match status" value="1"/>
</dbReference>
<name>A0A7X6A423_9ACTN</name>
<comment type="caution">
    <text evidence="4">The sequence shown here is derived from an EMBL/GenBank/DDBJ whole genome shotgun (WGS) entry which is preliminary data.</text>
</comment>
<dbReference type="InterPro" id="IPR016518">
    <property type="entry name" value="Alpha-L-fucosidase"/>
</dbReference>
<dbReference type="Gene3D" id="2.70.98.50">
    <property type="entry name" value="putative glycoside hydrolase family protein from bacillus halodurans"/>
    <property type="match status" value="1"/>
</dbReference>
<proteinExistence type="predicted"/>
<reference evidence="4 5" key="1">
    <citation type="submission" date="2020-03" db="EMBL/GenBank/DDBJ databases">
        <title>Sequencing the genomes of 1000 actinobacteria strains.</title>
        <authorList>
            <person name="Klenk H.-P."/>
        </authorList>
    </citation>
    <scope>NUCLEOTIDE SEQUENCE [LARGE SCALE GENOMIC DNA]</scope>
    <source>
        <strain evidence="4 5">DSM 45490</strain>
    </source>
</reference>
<sequence>MSHELWFRTPAPDWFEALPLGNGHLGAKVYGAVVDERIALNLDDVWSGDGPRSLTVADGPAVLADVRRLLLEDGDQLAATERTRALQGPLVESYQPLADLVISAGGGAEAAEPTESSEFRRSLDLRTGIAAVDYTVDGVRFRRETYVSTPDQVLVWTLIADNPVVDLLVGLESQHPVRVDVADGTYGVVGHAPSELTIEYRDSADPIRYEDGRGIGFGVALRVFADGSVATSTEGVAVRGASRVTVVLAAASTFAGWSVSPGRDPLVALGEAVAVLDSVAVDKLRGRHVEDHVRLYDRASLELGPVVDNPTDDRLKAVAAGGNDPDLVALTFNLGRYLLMASSRPGTQAANLQGIWNQDRRPMWASDWTNNINTQMNYWLADLTGLSECFDPLTDLLEGLAESGAATARILYDAPGWVAHHNADLWRATWPVGEGGDDPVWAMCATCGVWLTAHLMEHYRFTGDVEFLRERAYPVIAGAAEFVLAMLVEDRDGVLQFVPSTAPEHHFVLPSGEKASVDLTSTYDIWLIRELFANLTEAERVLGLSSPLAARATAARLPEIRVTPDGRLHEWPTDWQPSEPRHRHQSHLYGLYPGAEIDPVRTPEWAAAARASLELRTAGAVNGGWTAAWLVALWARLFEPSRASAVIQDYLSRLVSDNLLHRDGDIFQIDANFGMTGCIPELLLQSHTDVIRILPALPAEWPDGSFRGLRARGGLTFDVTWRDGALTQAVVHASRAGTHRIALTPHDTRTITLAAGQSTTLCTTSAP</sequence>
<dbReference type="PANTHER" id="PTHR31084:SF0">
    <property type="entry name" value="ALPHA-L-FUCOSIDASE 2"/>
    <property type="match status" value="1"/>
</dbReference>
<dbReference type="Proteomes" id="UP000555407">
    <property type="component" value="Unassembled WGS sequence"/>
</dbReference>